<sequence length="121" mass="14068">MPKKNFYEILGVSHQATEAEIIATYLKLRRELIASNSPVEEFQKIYEAVLVLTQIRETYDLADEQEDFHTVVPGKTLDEFLNEDDTKTAAEIQAAKIQNENLEKYRKKKEQLRQFSSESNN</sequence>
<comment type="caution">
    <text evidence="2">The sequence shown here is derived from an EMBL/GenBank/DDBJ whole genome shotgun (WGS) entry which is preliminary data.</text>
</comment>
<feature type="domain" description="J" evidence="1">
    <location>
        <begin position="5"/>
        <end position="63"/>
    </location>
</feature>
<dbReference type="InterPro" id="IPR036869">
    <property type="entry name" value="J_dom_sf"/>
</dbReference>
<dbReference type="Proteomes" id="UP000789759">
    <property type="component" value="Unassembled WGS sequence"/>
</dbReference>
<evidence type="ECO:0000313" key="2">
    <source>
        <dbReference type="EMBL" id="CAG8514850.1"/>
    </source>
</evidence>
<evidence type="ECO:0000259" key="1">
    <source>
        <dbReference type="PROSITE" id="PS50076"/>
    </source>
</evidence>
<organism evidence="2 3">
    <name type="scientific">Cetraspora pellucida</name>
    <dbReference type="NCBI Taxonomy" id="1433469"/>
    <lineage>
        <taxon>Eukaryota</taxon>
        <taxon>Fungi</taxon>
        <taxon>Fungi incertae sedis</taxon>
        <taxon>Mucoromycota</taxon>
        <taxon>Glomeromycotina</taxon>
        <taxon>Glomeromycetes</taxon>
        <taxon>Diversisporales</taxon>
        <taxon>Gigasporaceae</taxon>
        <taxon>Cetraspora</taxon>
    </lineage>
</organism>
<dbReference type="EMBL" id="CAJVQA010001451">
    <property type="protein sequence ID" value="CAG8514850.1"/>
    <property type="molecule type" value="Genomic_DNA"/>
</dbReference>
<proteinExistence type="predicted"/>
<reference evidence="2" key="1">
    <citation type="submission" date="2021-06" db="EMBL/GenBank/DDBJ databases">
        <authorList>
            <person name="Kallberg Y."/>
            <person name="Tangrot J."/>
            <person name="Rosling A."/>
        </authorList>
    </citation>
    <scope>NUCLEOTIDE SEQUENCE</scope>
    <source>
        <strain evidence="2">FL966</strain>
    </source>
</reference>
<dbReference type="Gene3D" id="1.10.287.110">
    <property type="entry name" value="DnaJ domain"/>
    <property type="match status" value="1"/>
</dbReference>
<accession>A0A9N9A2R4</accession>
<dbReference type="SUPFAM" id="SSF46565">
    <property type="entry name" value="Chaperone J-domain"/>
    <property type="match status" value="1"/>
</dbReference>
<dbReference type="InterPro" id="IPR001623">
    <property type="entry name" value="DnaJ_domain"/>
</dbReference>
<keyword evidence="3" id="KW-1185">Reference proteome</keyword>
<dbReference type="OrthoDB" id="552049at2759"/>
<gene>
    <name evidence="2" type="ORF">CPELLU_LOCUS3097</name>
</gene>
<name>A0A9N9A2R4_9GLOM</name>
<protein>
    <submittedName>
        <fullName evidence="2">2647_t:CDS:1</fullName>
    </submittedName>
</protein>
<dbReference type="PROSITE" id="PS50076">
    <property type="entry name" value="DNAJ_2"/>
    <property type="match status" value="1"/>
</dbReference>
<evidence type="ECO:0000313" key="3">
    <source>
        <dbReference type="Proteomes" id="UP000789759"/>
    </source>
</evidence>
<dbReference type="Pfam" id="PF00226">
    <property type="entry name" value="DnaJ"/>
    <property type="match status" value="1"/>
</dbReference>
<dbReference type="AlphaFoldDB" id="A0A9N9A2R4"/>